<feature type="region of interest" description="Disordered" evidence="1">
    <location>
        <begin position="42"/>
        <end position="63"/>
    </location>
</feature>
<evidence type="ECO:0000256" key="1">
    <source>
        <dbReference type="SAM" id="MobiDB-lite"/>
    </source>
</evidence>
<sequence>MTLNYAGRSHDEAMAVRHKQKQKAQEQAGGVMAIEGTEADAGHSCGELSEQGKQVWRTGSGIDGGGKGVMRSCQFGVRHNGAIHFRPYRSPTSKCIE</sequence>
<dbReference type="EMBL" id="CADIKH010000061">
    <property type="protein sequence ID" value="CAB3772595.1"/>
    <property type="molecule type" value="Genomic_DNA"/>
</dbReference>
<proteinExistence type="predicted"/>
<dbReference type="AlphaFoldDB" id="A0A6J5F5J4"/>
<reference evidence="2 3" key="1">
    <citation type="submission" date="2020-04" db="EMBL/GenBank/DDBJ databases">
        <authorList>
            <person name="De Canck E."/>
        </authorList>
    </citation>
    <scope>NUCLEOTIDE SEQUENCE [LARGE SCALE GENOMIC DNA]</scope>
    <source>
        <strain evidence="2 3">LMG 29542</strain>
    </source>
</reference>
<dbReference type="Proteomes" id="UP000494363">
    <property type="component" value="Unassembled WGS sequence"/>
</dbReference>
<accession>A0A6J5F5J4</accession>
<name>A0A6J5F5J4_9BURK</name>
<feature type="region of interest" description="Disordered" evidence="1">
    <location>
        <begin position="1"/>
        <end position="29"/>
    </location>
</feature>
<evidence type="ECO:0000313" key="2">
    <source>
        <dbReference type="EMBL" id="CAB3772595.1"/>
    </source>
</evidence>
<evidence type="ECO:0000313" key="3">
    <source>
        <dbReference type="Proteomes" id="UP000494363"/>
    </source>
</evidence>
<organism evidence="2 3">
    <name type="scientific">Paraburkholderia humisilvae</name>
    <dbReference type="NCBI Taxonomy" id="627669"/>
    <lineage>
        <taxon>Bacteria</taxon>
        <taxon>Pseudomonadati</taxon>
        <taxon>Pseudomonadota</taxon>
        <taxon>Betaproteobacteria</taxon>
        <taxon>Burkholderiales</taxon>
        <taxon>Burkholderiaceae</taxon>
        <taxon>Paraburkholderia</taxon>
    </lineage>
</organism>
<protein>
    <submittedName>
        <fullName evidence="2">Uncharacterized protein</fullName>
    </submittedName>
</protein>
<gene>
    <name evidence="2" type="ORF">LMG29542_06912</name>
</gene>
<keyword evidence="3" id="KW-1185">Reference proteome</keyword>